<keyword evidence="3" id="KW-0804">Transcription</keyword>
<organism evidence="5 7">
    <name type="scientific">Aminobacter carboxidus</name>
    <dbReference type="NCBI Taxonomy" id="376165"/>
    <lineage>
        <taxon>Bacteria</taxon>
        <taxon>Pseudomonadati</taxon>
        <taxon>Pseudomonadota</taxon>
        <taxon>Alphaproteobacteria</taxon>
        <taxon>Hyphomicrobiales</taxon>
        <taxon>Phyllobacteriaceae</taxon>
        <taxon>Aminobacter</taxon>
    </lineage>
</organism>
<keyword evidence="8" id="KW-1185">Reference proteome</keyword>
<dbReference type="Pfam" id="PF12802">
    <property type="entry name" value="MarR_2"/>
    <property type="match status" value="1"/>
</dbReference>
<proteinExistence type="predicted"/>
<dbReference type="AlphaFoldDB" id="A0A8E1WGD4"/>
<dbReference type="InterPro" id="IPR023187">
    <property type="entry name" value="Tscrpt_reg_MarR-type_CS"/>
</dbReference>
<dbReference type="InterPro" id="IPR000835">
    <property type="entry name" value="HTH_MarR-typ"/>
</dbReference>
<keyword evidence="2" id="KW-0238">DNA-binding</keyword>
<dbReference type="InterPro" id="IPR036390">
    <property type="entry name" value="WH_DNA-bd_sf"/>
</dbReference>
<dbReference type="SUPFAM" id="SSF46785">
    <property type="entry name" value="Winged helix' DNA-binding domain"/>
    <property type="match status" value="1"/>
</dbReference>
<dbReference type="SMART" id="SM00347">
    <property type="entry name" value="HTH_MARR"/>
    <property type="match status" value="1"/>
</dbReference>
<dbReference type="RefSeq" id="WP_184769488.1">
    <property type="nucleotide sequence ID" value="NZ_JACHGI010000004.1"/>
</dbReference>
<comment type="caution">
    <text evidence="5">The sequence shown here is derived from an EMBL/GenBank/DDBJ whole genome shotgun (WGS) entry which is preliminary data.</text>
</comment>
<dbReference type="PRINTS" id="PR00598">
    <property type="entry name" value="HTHMARR"/>
</dbReference>
<dbReference type="GO" id="GO:0003700">
    <property type="term" value="F:DNA-binding transcription factor activity"/>
    <property type="evidence" value="ECO:0007669"/>
    <property type="project" value="InterPro"/>
</dbReference>
<dbReference type="GO" id="GO:0006950">
    <property type="term" value="P:response to stress"/>
    <property type="evidence" value="ECO:0007669"/>
    <property type="project" value="TreeGrafter"/>
</dbReference>
<dbReference type="EMBL" id="JACZEP010000001">
    <property type="protein sequence ID" value="MBE1202865.1"/>
    <property type="molecule type" value="Genomic_DNA"/>
</dbReference>
<evidence type="ECO:0000313" key="7">
    <source>
        <dbReference type="Proteomes" id="UP000532373"/>
    </source>
</evidence>
<gene>
    <name evidence="5" type="ORF">HNQ96_002965</name>
    <name evidence="6" type="ORF">IHE39_01030</name>
</gene>
<dbReference type="Proteomes" id="UP000598227">
    <property type="component" value="Unassembled WGS sequence"/>
</dbReference>
<evidence type="ECO:0000256" key="3">
    <source>
        <dbReference type="ARBA" id="ARBA00023163"/>
    </source>
</evidence>
<accession>A0A8E1WGD4</accession>
<dbReference type="Proteomes" id="UP000532373">
    <property type="component" value="Unassembled WGS sequence"/>
</dbReference>
<dbReference type="Gene3D" id="1.10.10.10">
    <property type="entry name" value="Winged helix-like DNA-binding domain superfamily/Winged helix DNA-binding domain"/>
    <property type="match status" value="1"/>
</dbReference>
<protein>
    <submittedName>
        <fullName evidence="5 6">MarR family transcriptional regulator</fullName>
    </submittedName>
</protein>
<evidence type="ECO:0000313" key="8">
    <source>
        <dbReference type="Proteomes" id="UP000598227"/>
    </source>
</evidence>
<evidence type="ECO:0000256" key="2">
    <source>
        <dbReference type="ARBA" id="ARBA00023125"/>
    </source>
</evidence>
<feature type="domain" description="HTH marR-type" evidence="4">
    <location>
        <begin position="8"/>
        <end position="140"/>
    </location>
</feature>
<reference evidence="5 7" key="1">
    <citation type="submission" date="2020-08" db="EMBL/GenBank/DDBJ databases">
        <title>Genomic Encyclopedia of Type Strains, Phase IV (KMG-IV): sequencing the most valuable type-strain genomes for metagenomic binning, comparative biology and taxonomic classification.</title>
        <authorList>
            <person name="Goeker M."/>
        </authorList>
    </citation>
    <scope>NUCLEOTIDE SEQUENCE [LARGE SCALE GENOMIC DNA]</scope>
    <source>
        <strain evidence="5 7">DSM 17454</strain>
    </source>
</reference>
<name>A0A8E1WGD4_9HYPH</name>
<evidence type="ECO:0000259" key="4">
    <source>
        <dbReference type="PROSITE" id="PS50995"/>
    </source>
</evidence>
<dbReference type="PANTHER" id="PTHR33164:SF64">
    <property type="entry name" value="TRANSCRIPTIONAL REGULATOR SLYA"/>
    <property type="match status" value="1"/>
</dbReference>
<dbReference type="GO" id="GO:0003677">
    <property type="term" value="F:DNA binding"/>
    <property type="evidence" value="ECO:0007669"/>
    <property type="project" value="UniProtKB-KW"/>
</dbReference>
<dbReference type="InterPro" id="IPR036388">
    <property type="entry name" value="WH-like_DNA-bd_sf"/>
</dbReference>
<reference evidence="6 8" key="2">
    <citation type="submission" date="2020-09" db="EMBL/GenBank/DDBJ databases">
        <title>Draft Genome Sequence of Aminobacter carboxidus type strain DSM 1086, a soil Gram-negative carboxydobacterium.</title>
        <authorList>
            <person name="Turrini P."/>
            <person name="Tescari M."/>
            <person name="Artuso I."/>
            <person name="Lugli G.A."/>
            <person name="Frangipani E."/>
            <person name="Ventura M."/>
            <person name="Visca P."/>
        </authorList>
    </citation>
    <scope>NUCLEOTIDE SEQUENCE [LARGE SCALE GENOMIC DNA]</scope>
    <source>
        <strain evidence="6 8">DSM 1086</strain>
    </source>
</reference>
<sequence length="148" mass="16388">MSSSVELKSAFFDELLKVNRKLRTMFDARVKERGLTLARARLMMQVAKCEGKTQAELAEQMQIEQPSLVGLIDGLEKKGLVVRCTTDGDRRTKRIFLTPTARREADSMFADVAELRALVLTGVDDADIESATRVLRALSENIGAAAED</sequence>
<dbReference type="PROSITE" id="PS50995">
    <property type="entry name" value="HTH_MARR_2"/>
    <property type="match status" value="1"/>
</dbReference>
<keyword evidence="1" id="KW-0805">Transcription regulation</keyword>
<dbReference type="EMBL" id="JACHGI010000004">
    <property type="protein sequence ID" value="MBB6467089.1"/>
    <property type="molecule type" value="Genomic_DNA"/>
</dbReference>
<dbReference type="PANTHER" id="PTHR33164">
    <property type="entry name" value="TRANSCRIPTIONAL REGULATOR, MARR FAMILY"/>
    <property type="match status" value="1"/>
</dbReference>
<evidence type="ECO:0000313" key="6">
    <source>
        <dbReference type="EMBL" id="MBE1202865.1"/>
    </source>
</evidence>
<dbReference type="PROSITE" id="PS01117">
    <property type="entry name" value="HTH_MARR_1"/>
    <property type="match status" value="1"/>
</dbReference>
<evidence type="ECO:0000256" key="1">
    <source>
        <dbReference type="ARBA" id="ARBA00023015"/>
    </source>
</evidence>
<evidence type="ECO:0000313" key="5">
    <source>
        <dbReference type="EMBL" id="MBB6467089.1"/>
    </source>
</evidence>
<dbReference type="InterPro" id="IPR039422">
    <property type="entry name" value="MarR/SlyA-like"/>
</dbReference>